<dbReference type="InterPro" id="IPR020843">
    <property type="entry name" value="ER"/>
</dbReference>
<dbReference type="EMBL" id="QLNT01000019">
    <property type="protein sequence ID" value="KAF3063459.1"/>
    <property type="molecule type" value="Genomic_DNA"/>
</dbReference>
<feature type="domain" description="Enoyl reductase (ER)" evidence="1">
    <location>
        <begin position="20"/>
        <end position="353"/>
    </location>
</feature>
<name>A0A9P5C8K6_9HYPO</name>
<dbReference type="Pfam" id="PF13602">
    <property type="entry name" value="ADH_zinc_N_2"/>
    <property type="match status" value="1"/>
</dbReference>
<dbReference type="CDD" id="cd08267">
    <property type="entry name" value="MDR1"/>
    <property type="match status" value="1"/>
</dbReference>
<keyword evidence="3" id="KW-1185">Reference proteome</keyword>
<evidence type="ECO:0000259" key="1">
    <source>
        <dbReference type="SMART" id="SM00829"/>
    </source>
</evidence>
<evidence type="ECO:0000313" key="2">
    <source>
        <dbReference type="EMBL" id="KAF3063459.1"/>
    </source>
</evidence>
<dbReference type="SUPFAM" id="SSF50129">
    <property type="entry name" value="GroES-like"/>
    <property type="match status" value="1"/>
</dbReference>
<dbReference type="Gene3D" id="3.40.50.720">
    <property type="entry name" value="NAD(P)-binding Rossmann-like Domain"/>
    <property type="match status" value="1"/>
</dbReference>
<dbReference type="AlphaFoldDB" id="A0A9P5C8K6"/>
<dbReference type="GO" id="GO:0016491">
    <property type="term" value="F:oxidoreductase activity"/>
    <property type="evidence" value="ECO:0007669"/>
    <property type="project" value="InterPro"/>
</dbReference>
<sequence>MAANTPQPSTMRAWTFSSGGMPEKVLSFNPSFPTLATPKGSDVLIKISHASLSSPGSNLMRDIPSLLRKNAIPELDFSGRVVSAGPDVPAKFAPGAAVFGTVSKSGSIIHNQGTLAEYIVLNVNCIAIKPTNITFAEAACLSCLGQVALEMVRQAKIKSGDRVLVNGGSGAVGSAAIQLCKDLGAFVVTTCSTKNAYRMKQSLGRKANLFLAEMQIIDYALVKSLPAALENSYNASQFDAILDTVGSRELFLRCPNYLKPEGVFINVGDGNEGRLGLIRHTLQNVFQPSILGGVPRRYLTFSAPLNGQNAAYLGNLASQGKMTVFIDSTFSLEDAIDGYKRYKSGQAQGRVVIDIANMDTQDQ</sequence>
<dbReference type="SUPFAM" id="SSF51735">
    <property type="entry name" value="NAD(P)-binding Rossmann-fold domains"/>
    <property type="match status" value="1"/>
</dbReference>
<proteinExistence type="predicted"/>
<dbReference type="PANTHER" id="PTHR11695">
    <property type="entry name" value="ALCOHOL DEHYDROGENASE RELATED"/>
    <property type="match status" value="1"/>
</dbReference>
<protein>
    <recommendedName>
        <fullName evidence="1">Enoyl reductase (ER) domain-containing protein</fullName>
    </recommendedName>
</protein>
<dbReference type="Proteomes" id="UP000801864">
    <property type="component" value="Unassembled WGS sequence"/>
</dbReference>
<dbReference type="PANTHER" id="PTHR11695:SF294">
    <property type="entry name" value="RETICULON-4-INTERACTING PROTEIN 1, MITOCHONDRIAL"/>
    <property type="match status" value="1"/>
</dbReference>
<dbReference type="InterPro" id="IPR050700">
    <property type="entry name" value="YIM1/Zinc_Alcohol_DH_Fams"/>
</dbReference>
<reference evidence="2 3" key="1">
    <citation type="submission" date="2018-06" db="EMBL/GenBank/DDBJ databases">
        <title>Genome analysis of cellulolytic fungus Trichoderma lentiforme CFAM-422.</title>
        <authorList>
            <person name="Steindorff A.S."/>
            <person name="Formighieri E.F."/>
            <person name="Midorikawa G.E.O."/>
            <person name="Tamietti M.S."/>
            <person name="Ramos E.Z."/>
            <person name="Silva A.S."/>
            <person name="Bon E.P.S."/>
            <person name="Mendes T.D."/>
            <person name="Damaso M.C.T."/>
            <person name="Favaro L.C.L."/>
        </authorList>
    </citation>
    <scope>NUCLEOTIDE SEQUENCE [LARGE SCALE GENOMIC DNA]</scope>
    <source>
        <strain evidence="2 3">CFAM-422</strain>
    </source>
</reference>
<organism evidence="2 3">
    <name type="scientific">Trichoderma lentiforme</name>
    <dbReference type="NCBI Taxonomy" id="1567552"/>
    <lineage>
        <taxon>Eukaryota</taxon>
        <taxon>Fungi</taxon>
        <taxon>Dikarya</taxon>
        <taxon>Ascomycota</taxon>
        <taxon>Pezizomycotina</taxon>
        <taxon>Sordariomycetes</taxon>
        <taxon>Hypocreomycetidae</taxon>
        <taxon>Hypocreales</taxon>
        <taxon>Hypocreaceae</taxon>
        <taxon>Trichoderma</taxon>
    </lineage>
</organism>
<dbReference type="InterPro" id="IPR036291">
    <property type="entry name" value="NAD(P)-bd_dom_sf"/>
</dbReference>
<dbReference type="Gene3D" id="3.90.180.10">
    <property type="entry name" value="Medium-chain alcohol dehydrogenases, catalytic domain"/>
    <property type="match status" value="1"/>
</dbReference>
<dbReference type="InterPro" id="IPR011032">
    <property type="entry name" value="GroES-like_sf"/>
</dbReference>
<accession>A0A9P5C8K6</accession>
<gene>
    <name evidence="2" type="ORF">CFAM422_010122</name>
</gene>
<comment type="caution">
    <text evidence="2">The sequence shown here is derived from an EMBL/GenBank/DDBJ whole genome shotgun (WGS) entry which is preliminary data.</text>
</comment>
<dbReference type="SMART" id="SM00829">
    <property type="entry name" value="PKS_ER"/>
    <property type="match status" value="1"/>
</dbReference>
<evidence type="ECO:0000313" key="3">
    <source>
        <dbReference type="Proteomes" id="UP000801864"/>
    </source>
</evidence>